<protein>
    <recommendedName>
        <fullName evidence="3">2-methylfumaryl-CoA isomerase</fullName>
    </recommendedName>
</protein>
<dbReference type="Gene3D" id="3.30.1540.10">
    <property type="entry name" value="formyl-coa transferase, domain 3"/>
    <property type="match status" value="1"/>
</dbReference>
<dbReference type="EMBL" id="BAWF01000013">
    <property type="protein sequence ID" value="GAF44486.1"/>
    <property type="molecule type" value="Genomic_DNA"/>
</dbReference>
<evidence type="ECO:0000313" key="2">
    <source>
        <dbReference type="Proteomes" id="UP000019491"/>
    </source>
</evidence>
<dbReference type="RefSeq" id="WP_037230283.1">
    <property type="nucleotide sequence ID" value="NZ_BAWF01000013.1"/>
</dbReference>
<evidence type="ECO:0000313" key="1">
    <source>
        <dbReference type="EMBL" id="GAF44486.1"/>
    </source>
</evidence>
<dbReference type="SUPFAM" id="SSF89796">
    <property type="entry name" value="CoA-transferase family III (CaiB/BaiF)"/>
    <property type="match status" value="1"/>
</dbReference>
<dbReference type="PANTHER" id="PTHR48228:SF5">
    <property type="entry name" value="ALPHA-METHYLACYL-COA RACEMASE"/>
    <property type="match status" value="1"/>
</dbReference>
<dbReference type="InterPro" id="IPR023606">
    <property type="entry name" value="CoA-Trfase_III_dom_1_sf"/>
</dbReference>
<dbReference type="AlphaFoldDB" id="X0Q2H2"/>
<dbReference type="Gene3D" id="3.40.50.10540">
    <property type="entry name" value="Crotonobetainyl-coa:carnitine coa-transferase, domain 1"/>
    <property type="match status" value="1"/>
</dbReference>
<gene>
    <name evidence="1" type="ORF">RW1_013_01090</name>
</gene>
<dbReference type="InterPro" id="IPR044855">
    <property type="entry name" value="CoA-Trfase_III_dom3_sf"/>
</dbReference>
<reference evidence="1 2" key="1">
    <citation type="submission" date="2014-02" db="EMBL/GenBank/DDBJ databases">
        <title>Whole genome shotgun sequence of Rhodococcus wratislaviensis NBRC 100605.</title>
        <authorList>
            <person name="Hosoyama A."/>
            <person name="Tsuchikane K."/>
            <person name="Yoshida I."/>
            <person name="Ohji S."/>
            <person name="Ichikawa N."/>
            <person name="Yamazoe A."/>
            <person name="Fujita N."/>
        </authorList>
    </citation>
    <scope>NUCLEOTIDE SEQUENCE [LARGE SCALE GENOMIC DNA]</scope>
    <source>
        <strain evidence="1 2">NBRC 100605</strain>
    </source>
</reference>
<proteinExistence type="predicted"/>
<organism evidence="1 2">
    <name type="scientific">Rhodococcus wratislaviensis NBRC 100605</name>
    <dbReference type="NCBI Taxonomy" id="1219028"/>
    <lineage>
        <taxon>Bacteria</taxon>
        <taxon>Bacillati</taxon>
        <taxon>Actinomycetota</taxon>
        <taxon>Actinomycetes</taxon>
        <taxon>Mycobacteriales</taxon>
        <taxon>Nocardiaceae</taxon>
        <taxon>Rhodococcus</taxon>
    </lineage>
</organism>
<comment type="caution">
    <text evidence="1">The sequence shown here is derived from an EMBL/GenBank/DDBJ whole genome shotgun (WGS) entry which is preliminary data.</text>
</comment>
<evidence type="ECO:0008006" key="3">
    <source>
        <dbReference type="Google" id="ProtNLM"/>
    </source>
</evidence>
<dbReference type="GO" id="GO:0003824">
    <property type="term" value="F:catalytic activity"/>
    <property type="evidence" value="ECO:0007669"/>
    <property type="project" value="InterPro"/>
</dbReference>
<dbReference type="Pfam" id="PF02515">
    <property type="entry name" value="CoA_transf_3"/>
    <property type="match status" value="1"/>
</dbReference>
<keyword evidence="2" id="KW-1185">Reference proteome</keyword>
<sequence length="408" mass="42755">MNAGPLAGLRVVEVSAFVAAPLSGMTLAQLGAEVIRIDPIGGNIDVNRWPLTAEGSSIYWSSLNKGKRSITLDLETEAGQRLATELICAPGEGAGIVVTNLPGRGWLDYDSLRAQRADVIVVTLTGNHDGSPAVDYTVNPSSGFPTATGPPGGVTNHVLPAWDVAAGLYLALAVVGAERERRATGEGQAVTLALSDVMLATVANLGYLAEVQVNDTGREPTGNYVYGAFGRDFATADGRRVMIAAMTGRQWTAITTATRLAERLAHIEPMLGVDLSTDGGRYQAREAIAAVLSPWFARHALSEIEDLLTRHHVLYGVYRDFGQLVAEDPRCSLANPLFAAVDQPGIGKVLTPRSPMAFGRGGPGPAAAPVLGGDTAAVLTEHLGRTSEQVRSLLGRNVVSDPTCGATT</sequence>
<dbReference type="InterPro" id="IPR050509">
    <property type="entry name" value="CoA-transferase_III"/>
</dbReference>
<name>X0Q2H2_RHOWR</name>
<dbReference type="Proteomes" id="UP000019491">
    <property type="component" value="Unassembled WGS sequence"/>
</dbReference>
<dbReference type="OrthoDB" id="9797653at2"/>
<dbReference type="InterPro" id="IPR003673">
    <property type="entry name" value="CoA-Trfase_fam_III"/>
</dbReference>
<dbReference type="PANTHER" id="PTHR48228">
    <property type="entry name" value="SUCCINYL-COA--D-CITRAMALATE COA-TRANSFERASE"/>
    <property type="match status" value="1"/>
</dbReference>
<accession>X0Q2H2</accession>